<keyword evidence="1" id="KW-0812">Transmembrane</keyword>
<feature type="transmembrane region" description="Helical" evidence="1">
    <location>
        <begin position="9"/>
        <end position="30"/>
    </location>
</feature>
<evidence type="ECO:0000256" key="1">
    <source>
        <dbReference type="SAM" id="Phobius"/>
    </source>
</evidence>
<keyword evidence="1" id="KW-1133">Transmembrane helix</keyword>
<evidence type="ECO:0000313" key="2">
    <source>
        <dbReference type="EMBL" id="MDF0716837.1"/>
    </source>
</evidence>
<feature type="transmembrane region" description="Helical" evidence="1">
    <location>
        <begin position="64"/>
        <end position="86"/>
    </location>
</feature>
<dbReference type="PROSITE" id="PS51257">
    <property type="entry name" value="PROKAR_LIPOPROTEIN"/>
    <property type="match status" value="1"/>
</dbReference>
<dbReference type="EMBL" id="JARFVB010000006">
    <property type="protein sequence ID" value="MDF0716837.1"/>
    <property type="molecule type" value="Genomic_DNA"/>
</dbReference>
<gene>
    <name evidence="2" type="ORF">PY092_11805</name>
</gene>
<dbReference type="RefSeq" id="WP_275616012.1">
    <property type="nucleotide sequence ID" value="NZ_JARFVB010000006.1"/>
</dbReference>
<accession>A0ABT5Y072</accession>
<keyword evidence="1" id="KW-0472">Membrane</keyword>
<keyword evidence="3" id="KW-1185">Reference proteome</keyword>
<reference evidence="2 3" key="1">
    <citation type="submission" date="2023-03" db="EMBL/GenBank/DDBJ databases">
        <title>Muricauda XX sp. nov. and Muricauda XXX sp. nov., two novel species isolated from Okinawa Trough.</title>
        <authorList>
            <person name="Cao W."/>
            <person name="Deng X."/>
        </authorList>
    </citation>
    <scope>NUCLEOTIDE SEQUENCE [LARGE SCALE GENOMIC DNA]</scope>
    <source>
        <strain evidence="2 3">334s03</strain>
    </source>
</reference>
<protein>
    <submittedName>
        <fullName evidence="2">Uncharacterized protein</fullName>
    </submittedName>
</protein>
<comment type="caution">
    <text evidence="2">The sequence shown here is derived from an EMBL/GenBank/DDBJ whole genome shotgun (WGS) entry which is preliminary data.</text>
</comment>
<evidence type="ECO:0000313" key="3">
    <source>
        <dbReference type="Proteomes" id="UP001221366"/>
    </source>
</evidence>
<proteinExistence type="predicted"/>
<organism evidence="2 3">
    <name type="scientific">Flagellimonas yonaguniensis</name>
    <dbReference type="NCBI Taxonomy" id="3031325"/>
    <lineage>
        <taxon>Bacteria</taxon>
        <taxon>Pseudomonadati</taxon>
        <taxon>Bacteroidota</taxon>
        <taxon>Flavobacteriia</taxon>
        <taxon>Flavobacteriales</taxon>
        <taxon>Flavobacteriaceae</taxon>
        <taxon>Flagellimonas</taxon>
    </lineage>
</organism>
<dbReference type="Proteomes" id="UP001221366">
    <property type="component" value="Unassembled WGS sequence"/>
</dbReference>
<sequence length="95" mass="10386">MKTLFNHPLAIYLVAGIACMAIMIIVDYILGAEAEHLNAWVIVNRLFGNDIGIADSLAIRKLGLLGAFFVMVLVNTFLGAVLIQLVRLTINLFKA</sequence>
<name>A0ABT5Y072_9FLAO</name>